<dbReference type="Pfam" id="PF17246">
    <property type="entry name" value="CDC24_OB1"/>
    <property type="match status" value="1"/>
</dbReference>
<proteinExistence type="predicted"/>
<dbReference type="InterPro" id="IPR035200">
    <property type="entry name" value="Cdc24_OB2"/>
</dbReference>
<feature type="domain" description="Cell division control protein 24 OB" evidence="2">
    <location>
        <begin position="160"/>
        <end position="290"/>
    </location>
</feature>
<evidence type="ECO:0000259" key="3">
    <source>
        <dbReference type="Pfam" id="PF17246"/>
    </source>
</evidence>
<keyword evidence="5" id="KW-1185">Reference proteome</keyword>
<evidence type="ECO:0008006" key="6">
    <source>
        <dbReference type="Google" id="ProtNLM"/>
    </source>
</evidence>
<evidence type="ECO:0000313" key="4">
    <source>
        <dbReference type="EMBL" id="KAL3626604.1"/>
    </source>
</evidence>
<dbReference type="PANTHER" id="PTHR36033">
    <property type="entry name" value="NUCLEIC ACID-BINDING PROTEINS SUPERFAMILY"/>
    <property type="match status" value="1"/>
</dbReference>
<dbReference type="Pfam" id="PF17244">
    <property type="entry name" value="CDC24_OB3"/>
    <property type="match status" value="1"/>
</dbReference>
<sequence>MDSPNDQVLGDFMTENETTAMEIEEEEEENDPFLKFIDYAKSVLYENGSELEEESVHSPGWSWIANRILRTCVAYSSGVTPAILLSELSLAWQEQNRSGAPKKQSDIVAKLKKKHKRAKLLNTVTIDSIYEKKFLSLSSVIEAVIIDAFILPGTDIYMLTLGDIWSSNTIDLYLHRRFYSIADPKNGILKKGREVLLTGCYLRVATGSSTCARLLPTEYFVVLLDEDEDDDAMLLGAQFCSDSFSSISLDAVKEGAFYSLFARIEHIGQLEIQGKYLSLQKKQISLVDNDGMRLKFLLWGEQALVANLFSVGSMLALDRPFIDSSLDISDEFCLEYVCVPLTQNHYQGSSKLLSATNPSQGHLISQVSLPCDSQGSIDFSSCPFRSYVVDLRDKMTGISLYGNVTGITAAEGMFSLRIEDTTGVIWVKLHFVKSWSLGRLGVGHTVYISNLSSSLTPRKSLELSWYEDGTGSLFFNLSRLPAFLNTSCLHRLLSLSDLSIHVKGAQVCQVWLDQVEHCHVDTRFMHSLCGHLVDEGQNGDFKCKFCNCICNGELERTFHLKITIVDDTTKVFAWCIGQTAAELLQISPDEFYELPEEEQIMYPSSLEHEKFKVAIANCRRQDCMEQDHDMVDWEITRAIKNEST</sequence>
<accession>A0ABD3CBB7</accession>
<evidence type="ECO:0000259" key="1">
    <source>
        <dbReference type="Pfam" id="PF17244"/>
    </source>
</evidence>
<dbReference type="InterPro" id="IPR012340">
    <property type="entry name" value="NA-bd_OB-fold"/>
</dbReference>
<evidence type="ECO:0000313" key="5">
    <source>
        <dbReference type="Proteomes" id="UP001632038"/>
    </source>
</evidence>
<comment type="caution">
    <text evidence="4">The sequence shown here is derived from an EMBL/GenBank/DDBJ whole genome shotgun (WGS) entry which is preliminary data.</text>
</comment>
<dbReference type="InterPro" id="IPR035201">
    <property type="entry name" value="Cdc24_OB1"/>
</dbReference>
<dbReference type="PANTHER" id="PTHR36033:SF1">
    <property type="entry name" value="NUCLEIC ACID-BINDING PROTEINS SUPERFAMILY"/>
    <property type="match status" value="1"/>
</dbReference>
<dbReference type="InterPro" id="IPR035203">
    <property type="entry name" value="Cdc24_OB3"/>
</dbReference>
<feature type="domain" description="Cell division control protein 24 OB" evidence="1">
    <location>
        <begin position="390"/>
        <end position="606"/>
    </location>
</feature>
<dbReference type="EMBL" id="JAVIJP010000047">
    <property type="protein sequence ID" value="KAL3626604.1"/>
    <property type="molecule type" value="Genomic_DNA"/>
</dbReference>
<dbReference type="Pfam" id="PF17245">
    <property type="entry name" value="CDC24_OB2"/>
    <property type="match status" value="1"/>
</dbReference>
<dbReference type="SUPFAM" id="SSF50249">
    <property type="entry name" value="Nucleic acid-binding proteins"/>
    <property type="match status" value="1"/>
</dbReference>
<dbReference type="Proteomes" id="UP001632038">
    <property type="component" value="Unassembled WGS sequence"/>
</dbReference>
<feature type="domain" description="Cell division control protein 24 OB" evidence="3">
    <location>
        <begin position="33"/>
        <end position="154"/>
    </location>
</feature>
<name>A0ABD3CBB7_9LAMI</name>
<protein>
    <recommendedName>
        <fullName evidence="6">Nucleic acid-binding proteins superfamily</fullName>
    </recommendedName>
</protein>
<gene>
    <name evidence="4" type="ORF">CASFOL_030153</name>
</gene>
<dbReference type="Gene3D" id="2.40.50.140">
    <property type="entry name" value="Nucleic acid-binding proteins"/>
    <property type="match status" value="1"/>
</dbReference>
<evidence type="ECO:0000259" key="2">
    <source>
        <dbReference type="Pfam" id="PF17245"/>
    </source>
</evidence>
<organism evidence="4 5">
    <name type="scientific">Castilleja foliolosa</name>
    <dbReference type="NCBI Taxonomy" id="1961234"/>
    <lineage>
        <taxon>Eukaryota</taxon>
        <taxon>Viridiplantae</taxon>
        <taxon>Streptophyta</taxon>
        <taxon>Embryophyta</taxon>
        <taxon>Tracheophyta</taxon>
        <taxon>Spermatophyta</taxon>
        <taxon>Magnoliopsida</taxon>
        <taxon>eudicotyledons</taxon>
        <taxon>Gunneridae</taxon>
        <taxon>Pentapetalae</taxon>
        <taxon>asterids</taxon>
        <taxon>lamiids</taxon>
        <taxon>Lamiales</taxon>
        <taxon>Orobanchaceae</taxon>
        <taxon>Pedicularideae</taxon>
        <taxon>Castillejinae</taxon>
        <taxon>Castilleja</taxon>
    </lineage>
</organism>
<dbReference type="AlphaFoldDB" id="A0ABD3CBB7"/>
<reference evidence="5" key="1">
    <citation type="journal article" date="2024" name="IScience">
        <title>Strigolactones Initiate the Formation of Haustorium-like Structures in Castilleja.</title>
        <authorList>
            <person name="Buerger M."/>
            <person name="Peterson D."/>
            <person name="Chory J."/>
        </authorList>
    </citation>
    <scope>NUCLEOTIDE SEQUENCE [LARGE SCALE GENOMIC DNA]</scope>
</reference>